<organism evidence="1 2">
    <name type="scientific">Cellulophaga baltica</name>
    <dbReference type="NCBI Taxonomy" id="76594"/>
    <lineage>
        <taxon>Bacteria</taxon>
        <taxon>Pseudomonadati</taxon>
        <taxon>Bacteroidota</taxon>
        <taxon>Flavobacteriia</taxon>
        <taxon>Flavobacteriales</taxon>
        <taxon>Flavobacteriaceae</taxon>
        <taxon>Cellulophaga</taxon>
    </lineage>
</organism>
<dbReference type="RefSeq" id="WP_074539518.1">
    <property type="nucleotide sequence ID" value="NZ_FNBD01000021.1"/>
</dbReference>
<evidence type="ECO:0000313" key="2">
    <source>
        <dbReference type="Proteomes" id="UP000182114"/>
    </source>
</evidence>
<name>A0A1G7LSZ5_9FLAO</name>
<dbReference type="PROSITE" id="PS51257">
    <property type="entry name" value="PROKAR_LIPOPROTEIN"/>
    <property type="match status" value="1"/>
</dbReference>
<gene>
    <name evidence="1" type="ORF">SAMN04487992_12117</name>
</gene>
<dbReference type="EMBL" id="FNBD01000021">
    <property type="protein sequence ID" value="SDF52563.1"/>
    <property type="molecule type" value="Genomic_DNA"/>
</dbReference>
<sequence length="205" mass="23395">MKKQFLFLALGIVFLSSCNFKKDKKEDNADSLSTVESHESLEENANNSNQKLSFTFNGENFENDLTRPFELEATYVKGDTWIISFTGLETDVDPESGDYKEVTMSFNLVDYKFTTDRFDILNCTINLMGFEDIDASDEILTSNDHQFLLEITGVEKVKTETVYGITTDFYSINGIFSGEFRNMTGTKTFKVENGSFENYMLPYTP</sequence>
<dbReference type="Proteomes" id="UP000182114">
    <property type="component" value="Unassembled WGS sequence"/>
</dbReference>
<accession>A0A1G7LSZ5</accession>
<dbReference type="AlphaFoldDB" id="A0A1G7LSZ5"/>
<proteinExistence type="predicted"/>
<keyword evidence="2" id="KW-1185">Reference proteome</keyword>
<protein>
    <submittedName>
        <fullName evidence="1">Uncharacterized protein</fullName>
    </submittedName>
</protein>
<reference evidence="2" key="1">
    <citation type="submission" date="2016-10" db="EMBL/GenBank/DDBJ databases">
        <authorList>
            <person name="Varghese N."/>
            <person name="Submissions S."/>
        </authorList>
    </citation>
    <scope>NUCLEOTIDE SEQUENCE [LARGE SCALE GENOMIC DNA]</scope>
    <source>
        <strain evidence="2">DSM 24729</strain>
    </source>
</reference>
<evidence type="ECO:0000313" key="1">
    <source>
        <dbReference type="EMBL" id="SDF52563.1"/>
    </source>
</evidence>